<reference evidence="12 14" key="2">
    <citation type="submission" date="2022-06" db="EMBL/GenBank/DDBJ databases">
        <title>Chromosome and plasmid sequencings of Enterobacteriales species co-exiting double carbapenemases.</title>
        <authorList>
            <person name="Fu Y."/>
        </authorList>
    </citation>
    <scope>NUCLEOTIDE SEQUENCE [LARGE SCALE GENOMIC DNA]</scope>
    <source>
        <strain evidence="12 14">21030615019</strain>
    </source>
</reference>
<feature type="transmembrane region" description="Helical" evidence="9">
    <location>
        <begin position="154"/>
        <end position="174"/>
    </location>
</feature>
<keyword evidence="14" id="KW-1185">Reference proteome</keyword>
<dbReference type="InterPro" id="IPR006153">
    <property type="entry name" value="Cation/H_exchanger_TM"/>
</dbReference>
<evidence type="ECO:0000256" key="1">
    <source>
        <dbReference type="ARBA" id="ARBA00004141"/>
    </source>
</evidence>
<name>A0A345M222_9GAMM</name>
<evidence type="ECO:0000256" key="5">
    <source>
        <dbReference type="ARBA" id="ARBA00022692"/>
    </source>
</evidence>
<keyword evidence="6 9" id="KW-1133">Transmembrane helix</keyword>
<dbReference type="GO" id="GO:0015297">
    <property type="term" value="F:antiporter activity"/>
    <property type="evidence" value="ECO:0007669"/>
    <property type="project" value="UniProtKB-KW"/>
</dbReference>
<evidence type="ECO:0000313" key="13">
    <source>
        <dbReference type="Proteomes" id="UP000674270"/>
    </source>
</evidence>
<dbReference type="GO" id="GO:0006813">
    <property type="term" value="P:potassium ion transport"/>
    <property type="evidence" value="ECO:0007669"/>
    <property type="project" value="InterPro"/>
</dbReference>
<dbReference type="SUPFAM" id="SSF51735">
    <property type="entry name" value="NAD(P)-binding Rossmann-fold domains"/>
    <property type="match status" value="1"/>
</dbReference>
<dbReference type="KEGG" id="prq:CYG50_21575"/>
<evidence type="ECO:0000256" key="3">
    <source>
        <dbReference type="ARBA" id="ARBA00022448"/>
    </source>
</evidence>
<dbReference type="PANTHER" id="PTHR42751:SF1">
    <property type="entry name" value="CATION_PROTON ANTIPORTER YBAL-RELATED"/>
    <property type="match status" value="1"/>
</dbReference>
<feature type="transmembrane region" description="Helical" evidence="9">
    <location>
        <begin position="334"/>
        <end position="356"/>
    </location>
</feature>
<evidence type="ECO:0000256" key="7">
    <source>
        <dbReference type="ARBA" id="ARBA00023065"/>
    </source>
</evidence>
<keyword evidence="7" id="KW-0406">Ion transport</keyword>
<dbReference type="Pfam" id="PF00999">
    <property type="entry name" value="Na_H_Exchanger"/>
    <property type="match status" value="1"/>
</dbReference>
<evidence type="ECO:0000256" key="2">
    <source>
        <dbReference type="ARBA" id="ARBA00005551"/>
    </source>
</evidence>
<dbReference type="InterPro" id="IPR036291">
    <property type="entry name" value="NAD(P)-bd_dom_sf"/>
</dbReference>
<feature type="transmembrane region" description="Helical" evidence="9">
    <location>
        <begin position="33"/>
        <end position="51"/>
    </location>
</feature>
<dbReference type="NCBIfam" id="TIGR00932">
    <property type="entry name" value="2a37"/>
    <property type="match status" value="1"/>
</dbReference>
<feature type="transmembrane region" description="Helical" evidence="9">
    <location>
        <begin position="186"/>
        <end position="206"/>
    </location>
</feature>
<sequence length="582" mass="62239">MEHSTPLITTIVGGLALAYLLGMIAQRLKISPLVGYLAAGVLAGPFTPGFVADAALAPELAEIGVILLMFGVGLHFSLKDLLAVKAIAIPGAIAQIAVATLLGLGLSMLFGWGIFTGVVFGLCLSTASTVVLLRALEERQLIESQRGQIAIGWLIVEDLAMVLTLVLLPAAAAIMNTDDASFSELALGLAWTIGKVVLFIFIMIVVGRKVIPWILSRTASTGSRELFTLAVLALALGIAYAAVAIFDASFALGAFFAGMVLNESELSHRAAQDTLPLRDAFAVLFFVSVGMLFDPVVLIEQPLGILGVLAIIIIGKSAAALVLVRMFGHSRRTALTISVSLAQIGEFAFILAGMGLTLGVMDKDAQNLVLAGAIVSIMLNPVLFSLLDKYLEKTETIEEQLLEETLEEETQVPVDICGHAIIVGYGRVGGMLADKLRRREIPVVVVEDTRARFEELAENGFSAILGNGANKDIISLARIECAKTLLLTIPNGYEAGEIVATAKEMNPDITVIVRAHYDDEVSFIKERGAEHIIIGEHEIAKSMATLMCNDVEEFGCSIDDFIDNDNRKVEGKNLDEYLKPSH</sequence>
<feature type="transmembrane region" description="Helical" evidence="9">
    <location>
        <begin position="368"/>
        <end position="387"/>
    </location>
</feature>
<dbReference type="OrthoDB" id="9781411at2"/>
<evidence type="ECO:0000256" key="4">
    <source>
        <dbReference type="ARBA" id="ARBA00022449"/>
    </source>
</evidence>
<dbReference type="GO" id="GO:0008324">
    <property type="term" value="F:monoatomic cation transmembrane transporter activity"/>
    <property type="evidence" value="ECO:0007669"/>
    <property type="project" value="InterPro"/>
</dbReference>
<accession>A0A345M222</accession>
<evidence type="ECO:0000313" key="14">
    <source>
        <dbReference type="Proteomes" id="UP001252207"/>
    </source>
</evidence>
<dbReference type="EMBL" id="JAGKLY010000004">
    <property type="protein sequence ID" value="MBQ0268917.1"/>
    <property type="molecule type" value="Genomic_DNA"/>
</dbReference>
<evidence type="ECO:0000313" key="12">
    <source>
        <dbReference type="EMBL" id="MDT0132800.1"/>
    </source>
</evidence>
<feature type="transmembrane region" description="Helical" evidence="9">
    <location>
        <begin position="6"/>
        <end position="26"/>
    </location>
</feature>
<keyword evidence="3" id="KW-0813">Transport</keyword>
<dbReference type="Gene3D" id="1.20.1530.20">
    <property type="match status" value="1"/>
</dbReference>
<proteinExistence type="inferred from homology"/>
<keyword evidence="5 9" id="KW-0812">Transmembrane</keyword>
<feature type="transmembrane region" description="Helical" evidence="9">
    <location>
        <begin position="110"/>
        <end position="133"/>
    </location>
</feature>
<evidence type="ECO:0000256" key="9">
    <source>
        <dbReference type="SAM" id="Phobius"/>
    </source>
</evidence>
<dbReference type="Pfam" id="PF02254">
    <property type="entry name" value="TrkA_N"/>
    <property type="match status" value="1"/>
</dbReference>
<feature type="transmembrane region" description="Helical" evidence="9">
    <location>
        <begin position="227"/>
        <end position="260"/>
    </location>
</feature>
<dbReference type="GO" id="GO:1902600">
    <property type="term" value="P:proton transmembrane transport"/>
    <property type="evidence" value="ECO:0007669"/>
    <property type="project" value="InterPro"/>
</dbReference>
<reference evidence="11" key="1">
    <citation type="submission" date="2021-03" db="EMBL/GenBank/DDBJ databases">
        <authorList>
            <person name="Stanton E."/>
        </authorList>
    </citation>
    <scope>NUCLEOTIDE SEQUENCE</scope>
    <source>
        <strain evidence="11">2020EL-00113</strain>
    </source>
</reference>
<protein>
    <submittedName>
        <fullName evidence="11">Kef family K(+) transporter</fullName>
    </submittedName>
</protein>
<dbReference type="NCBIfam" id="NF007950">
    <property type="entry name" value="PRK10669.1"/>
    <property type="match status" value="1"/>
</dbReference>
<dbReference type="EMBL" id="JANAVW010000001">
    <property type="protein sequence ID" value="MDT0132800.1"/>
    <property type="molecule type" value="Genomic_DNA"/>
</dbReference>
<evidence type="ECO:0000256" key="8">
    <source>
        <dbReference type="ARBA" id="ARBA00023136"/>
    </source>
</evidence>
<gene>
    <name evidence="11" type="ORF">J7T18_11470</name>
    <name evidence="12" type="ORF">NLX89_05520</name>
</gene>
<dbReference type="InterPro" id="IPR038770">
    <property type="entry name" value="Na+/solute_symporter_sf"/>
</dbReference>
<feature type="transmembrane region" description="Helical" evidence="9">
    <location>
        <begin position="57"/>
        <end position="76"/>
    </location>
</feature>
<dbReference type="Gene3D" id="3.40.50.720">
    <property type="entry name" value="NAD(P)-binding Rossmann-like Domain"/>
    <property type="match status" value="1"/>
</dbReference>
<organism evidence="11 13">
    <name type="scientific">Providencia huaxiensis</name>
    <dbReference type="NCBI Taxonomy" id="2027290"/>
    <lineage>
        <taxon>Bacteria</taxon>
        <taxon>Pseudomonadati</taxon>
        <taxon>Pseudomonadota</taxon>
        <taxon>Gammaproteobacteria</taxon>
        <taxon>Enterobacterales</taxon>
        <taxon>Morganellaceae</taxon>
        <taxon>Providencia</taxon>
    </lineage>
</organism>
<comment type="caution">
    <text evidence="11">The sequence shown here is derived from an EMBL/GenBank/DDBJ whole genome shotgun (WGS) entry which is preliminary data.</text>
</comment>
<dbReference type="AlphaFoldDB" id="A0A345M222"/>
<dbReference type="PANTHER" id="PTHR42751">
    <property type="entry name" value="SODIUM/HYDROGEN EXCHANGER FAMILY/TRKA DOMAIN PROTEIN"/>
    <property type="match status" value="1"/>
</dbReference>
<dbReference type="Proteomes" id="UP000674270">
    <property type="component" value="Unassembled WGS sequence"/>
</dbReference>
<comment type="similarity">
    <text evidence="2">Belongs to the monovalent cation:proton antiporter 2 (CPA2) transporter (TC 2.A.37) family.</text>
</comment>
<dbReference type="InterPro" id="IPR003148">
    <property type="entry name" value="RCK_N"/>
</dbReference>
<keyword evidence="4" id="KW-0050">Antiport</keyword>
<evidence type="ECO:0000259" key="10">
    <source>
        <dbReference type="PROSITE" id="PS51201"/>
    </source>
</evidence>
<evidence type="ECO:0000313" key="11">
    <source>
        <dbReference type="EMBL" id="MBQ0268917.1"/>
    </source>
</evidence>
<dbReference type="Proteomes" id="UP001252207">
    <property type="component" value="Unassembled WGS sequence"/>
</dbReference>
<dbReference type="PROSITE" id="PS51201">
    <property type="entry name" value="RCK_N"/>
    <property type="match status" value="1"/>
</dbReference>
<dbReference type="InterPro" id="IPR004771">
    <property type="entry name" value="K/H_exchanger"/>
</dbReference>
<dbReference type="GeneID" id="89489177"/>
<feature type="transmembrane region" description="Helical" evidence="9">
    <location>
        <begin position="83"/>
        <end position="104"/>
    </location>
</feature>
<feature type="transmembrane region" description="Helical" evidence="9">
    <location>
        <begin position="306"/>
        <end position="328"/>
    </location>
</feature>
<comment type="subcellular location">
    <subcellularLocation>
        <location evidence="1">Membrane</location>
        <topology evidence="1">Multi-pass membrane protein</topology>
    </subcellularLocation>
</comment>
<dbReference type="RefSeq" id="WP_102139385.1">
    <property type="nucleotide sequence ID" value="NZ_CP031123.2"/>
</dbReference>
<dbReference type="GO" id="GO:0016020">
    <property type="term" value="C:membrane"/>
    <property type="evidence" value="ECO:0007669"/>
    <property type="project" value="UniProtKB-SubCell"/>
</dbReference>
<keyword evidence="8 9" id="KW-0472">Membrane</keyword>
<evidence type="ECO:0000256" key="6">
    <source>
        <dbReference type="ARBA" id="ARBA00022989"/>
    </source>
</evidence>
<feature type="domain" description="RCK N-terminal" evidence="10">
    <location>
        <begin position="417"/>
        <end position="533"/>
    </location>
</feature>